<dbReference type="PANTHER" id="PTHR46429">
    <property type="entry name" value="23S RRNA (GUANOSINE-2'-O-)-METHYLTRANSFERASE RLMB"/>
    <property type="match status" value="1"/>
</dbReference>
<dbReference type="NCBIfam" id="TIGR00186">
    <property type="entry name" value="rRNA_methyl_3"/>
    <property type="match status" value="1"/>
</dbReference>
<dbReference type="Pfam" id="PF08032">
    <property type="entry name" value="SpoU_sub_bind"/>
    <property type="match status" value="1"/>
</dbReference>
<dbReference type="InterPro" id="IPR029028">
    <property type="entry name" value="Alpha/beta_knot_MTases"/>
</dbReference>
<dbReference type="InterPro" id="IPR013123">
    <property type="entry name" value="SpoU_subst-bd"/>
</dbReference>
<name>A0A6J7IBU2_9ZZZZ</name>
<evidence type="ECO:0000256" key="3">
    <source>
        <dbReference type="SAM" id="MobiDB-lite"/>
    </source>
</evidence>
<reference evidence="5" key="1">
    <citation type="submission" date="2020-05" db="EMBL/GenBank/DDBJ databases">
        <authorList>
            <person name="Chiriac C."/>
            <person name="Salcher M."/>
            <person name="Ghai R."/>
            <person name="Kavagutti S V."/>
        </authorList>
    </citation>
    <scope>NUCLEOTIDE SEQUENCE</scope>
</reference>
<dbReference type="InterPro" id="IPR004441">
    <property type="entry name" value="rRNA_MeTrfase_TrmH"/>
</dbReference>
<evidence type="ECO:0000259" key="4">
    <source>
        <dbReference type="SMART" id="SM00967"/>
    </source>
</evidence>
<dbReference type="GO" id="GO:0008173">
    <property type="term" value="F:RNA methyltransferase activity"/>
    <property type="evidence" value="ECO:0007669"/>
    <property type="project" value="InterPro"/>
</dbReference>
<dbReference type="InterPro" id="IPR029026">
    <property type="entry name" value="tRNA_m1G_MTases_N"/>
</dbReference>
<dbReference type="InterPro" id="IPR001537">
    <property type="entry name" value="SpoU_MeTrfase"/>
</dbReference>
<organism evidence="5">
    <name type="scientific">freshwater metagenome</name>
    <dbReference type="NCBI Taxonomy" id="449393"/>
    <lineage>
        <taxon>unclassified sequences</taxon>
        <taxon>metagenomes</taxon>
        <taxon>ecological metagenomes</taxon>
    </lineage>
</organism>
<dbReference type="SMART" id="SM00967">
    <property type="entry name" value="SpoU_sub_bind"/>
    <property type="match status" value="1"/>
</dbReference>
<keyword evidence="2" id="KW-0808">Transferase</keyword>
<feature type="region of interest" description="Disordered" evidence="3">
    <location>
        <begin position="1"/>
        <end position="67"/>
    </location>
</feature>
<dbReference type="SUPFAM" id="SSF75217">
    <property type="entry name" value="alpha/beta knot"/>
    <property type="match status" value="1"/>
</dbReference>
<evidence type="ECO:0000313" key="5">
    <source>
        <dbReference type="EMBL" id="CAB4927914.1"/>
    </source>
</evidence>
<dbReference type="EMBL" id="CAFBMR010000112">
    <property type="protein sequence ID" value="CAB4927914.1"/>
    <property type="molecule type" value="Genomic_DNA"/>
</dbReference>
<dbReference type="Gene3D" id="3.30.1330.30">
    <property type="match status" value="1"/>
</dbReference>
<dbReference type="Pfam" id="PF00588">
    <property type="entry name" value="SpoU_methylase"/>
    <property type="match status" value="1"/>
</dbReference>
<dbReference type="GO" id="GO:0006396">
    <property type="term" value="P:RNA processing"/>
    <property type="evidence" value="ECO:0007669"/>
    <property type="project" value="InterPro"/>
</dbReference>
<evidence type="ECO:0000256" key="1">
    <source>
        <dbReference type="ARBA" id="ARBA00022603"/>
    </source>
</evidence>
<gene>
    <name evidence="5" type="ORF">UFOPK3610_01777</name>
</gene>
<dbReference type="Gene3D" id="3.40.1280.10">
    <property type="match status" value="1"/>
</dbReference>
<feature type="compositionally biased region" description="Basic and acidic residues" evidence="3">
    <location>
        <begin position="45"/>
        <end position="54"/>
    </location>
</feature>
<dbReference type="SUPFAM" id="SSF55315">
    <property type="entry name" value="L30e-like"/>
    <property type="match status" value="1"/>
</dbReference>
<accession>A0A6J7IBU2</accession>
<dbReference type="AlphaFoldDB" id="A0A6J7IBU2"/>
<keyword evidence="1" id="KW-0489">Methyltransferase</keyword>
<sequence>MRKDGTKKGQVVGSGGQRRRGLVGKGPTPKATVRPGHPAQRRARRSAEAKDAAGRRSTRGGGAAPEGAEALAGRNAVVEALRADVPAIALHVQIDADMDDRVREAMALAGNRGLSMIQSTRAELDRMTSRAVHQGLVLSVPAYDYAHVDDLLEETDLLVALDGVTDPRNLGAVARSAAAFGAGGLIVPERRAAGVTAGAWKASAGAFTRVPVARATNLTRVLKAAAQDGFFIVGLDAEGDVELPDLDPELACGPLIVVVGGEESGMSRLVRDTCDVVVSVPMVAGNESLNAGVAAGIMLYAIAMLRSS</sequence>
<dbReference type="GO" id="GO:0032259">
    <property type="term" value="P:methylation"/>
    <property type="evidence" value="ECO:0007669"/>
    <property type="project" value="UniProtKB-KW"/>
</dbReference>
<dbReference type="GO" id="GO:0005829">
    <property type="term" value="C:cytosol"/>
    <property type="evidence" value="ECO:0007669"/>
    <property type="project" value="TreeGrafter"/>
</dbReference>
<feature type="domain" description="RNA 2-O ribose methyltransferase substrate binding" evidence="4">
    <location>
        <begin position="70"/>
        <end position="146"/>
    </location>
</feature>
<dbReference type="GO" id="GO:0003723">
    <property type="term" value="F:RNA binding"/>
    <property type="evidence" value="ECO:0007669"/>
    <property type="project" value="InterPro"/>
</dbReference>
<protein>
    <submittedName>
        <fullName evidence="5">Unannotated protein</fullName>
    </submittedName>
</protein>
<dbReference type="CDD" id="cd18103">
    <property type="entry name" value="SpoU-like_RlmB"/>
    <property type="match status" value="1"/>
</dbReference>
<evidence type="ECO:0000256" key="2">
    <source>
        <dbReference type="ARBA" id="ARBA00022679"/>
    </source>
</evidence>
<proteinExistence type="predicted"/>
<dbReference type="InterPro" id="IPR029064">
    <property type="entry name" value="Ribosomal_eL30-like_sf"/>
</dbReference>
<dbReference type="PANTHER" id="PTHR46429:SF1">
    <property type="entry name" value="23S RRNA (GUANOSINE-2'-O-)-METHYLTRANSFERASE RLMB"/>
    <property type="match status" value="1"/>
</dbReference>